<comment type="function">
    <text evidence="9">Catalyzes the first step in the biosynthesis of ornithine lipids, which are phosphorus-free membrane lipids. Catalyzes the 3-hydroxyacyl-acyl carrier protein-dependent acylation of ornithine to form lyso-ornithine lipid (LOL).</text>
</comment>
<evidence type="ECO:0000256" key="10">
    <source>
        <dbReference type="ARBA" id="ARBA00047785"/>
    </source>
</evidence>
<evidence type="ECO:0000256" key="7">
    <source>
        <dbReference type="ARBA" id="ARBA00039058"/>
    </source>
</evidence>
<feature type="region of interest" description="Disordered" evidence="11">
    <location>
        <begin position="1"/>
        <end position="32"/>
    </location>
</feature>
<reference evidence="12 13" key="1">
    <citation type="submission" date="2019-08" db="EMBL/GenBank/DDBJ databases">
        <title>Hyperibacter terrae gen. nov., sp. nov. and Hyperibacter viscosus sp. nov., two new members in the family Rhodospirillaceae isolated from the rhizosphere of Hypericum perforatum.</title>
        <authorList>
            <person name="Noviana Z."/>
        </authorList>
    </citation>
    <scope>NUCLEOTIDE SEQUENCE [LARGE SCALE GENOMIC DNA]</scope>
    <source>
        <strain evidence="12 13">R5913</strain>
    </source>
</reference>
<dbReference type="EMBL" id="CP042906">
    <property type="protein sequence ID" value="QEX20041.1"/>
    <property type="molecule type" value="Genomic_DNA"/>
</dbReference>
<organism evidence="12 13">
    <name type="scientific">Hypericibacter terrae</name>
    <dbReference type="NCBI Taxonomy" id="2602015"/>
    <lineage>
        <taxon>Bacteria</taxon>
        <taxon>Pseudomonadati</taxon>
        <taxon>Pseudomonadota</taxon>
        <taxon>Alphaproteobacteria</taxon>
        <taxon>Rhodospirillales</taxon>
        <taxon>Dongiaceae</taxon>
        <taxon>Hypericibacter</taxon>
    </lineage>
</organism>
<dbReference type="InterPro" id="IPR016181">
    <property type="entry name" value="Acyl_CoA_acyltransferase"/>
</dbReference>
<gene>
    <name evidence="12" type="ORF">FRZ44_53560</name>
</gene>
<proteinExistence type="inferred from homology"/>
<dbReference type="RefSeq" id="WP_151180046.1">
    <property type="nucleotide sequence ID" value="NZ_CP042906.1"/>
</dbReference>
<dbReference type="EC" id="2.3.2.30" evidence="7"/>
<keyword evidence="5 12" id="KW-0012">Acyltransferase</keyword>
<name>A0A5J6MS28_9PROT</name>
<keyword evidence="3 12" id="KW-0808">Transferase</keyword>
<keyword evidence="4" id="KW-0443">Lipid metabolism</keyword>
<comment type="catalytic activity">
    <reaction evidence="10">
        <text>a (3R)-hydroxyacyl-[ACP] + L-ornithine = a lyso-ornithine lipid + holo-[ACP] + H(+)</text>
        <dbReference type="Rhea" id="RHEA:20633"/>
        <dbReference type="Rhea" id="RHEA-COMP:9685"/>
        <dbReference type="Rhea" id="RHEA-COMP:9945"/>
        <dbReference type="ChEBI" id="CHEBI:15378"/>
        <dbReference type="ChEBI" id="CHEBI:46911"/>
        <dbReference type="ChEBI" id="CHEBI:64479"/>
        <dbReference type="ChEBI" id="CHEBI:78827"/>
        <dbReference type="ChEBI" id="CHEBI:138482"/>
        <dbReference type="EC" id="2.3.2.30"/>
    </reaction>
    <physiologicalReaction direction="left-to-right" evidence="10">
        <dbReference type="Rhea" id="RHEA:20634"/>
    </physiologicalReaction>
</comment>
<comment type="pathway">
    <text evidence="1">Lipid metabolism.</text>
</comment>
<evidence type="ECO:0000256" key="8">
    <source>
        <dbReference type="ARBA" id="ARBA00039866"/>
    </source>
</evidence>
<evidence type="ECO:0000256" key="1">
    <source>
        <dbReference type="ARBA" id="ARBA00005189"/>
    </source>
</evidence>
<evidence type="ECO:0000256" key="4">
    <source>
        <dbReference type="ARBA" id="ARBA00023098"/>
    </source>
</evidence>
<dbReference type="OrthoDB" id="9787072at2"/>
<evidence type="ECO:0000313" key="12">
    <source>
        <dbReference type="EMBL" id="QEX20041.1"/>
    </source>
</evidence>
<dbReference type="SUPFAM" id="SSF55729">
    <property type="entry name" value="Acyl-CoA N-acyltransferases (Nat)"/>
    <property type="match status" value="1"/>
</dbReference>
<sequence>MSGRPVPPTADRVLPSRAKPATSGSTKTGKPVDIRAGDLELRLAETESEIEAAQRLRYRVFYQEMSAEPTPEMAAAGRDFDSFDPFCDHLLVIDRRVGEGAAGVVGTYRLLRRSRAAERGRFYSVDEYDIAPLVAHPGEVLELGRSCIDAEHRSRAAMQLLWRGIADYVMYHDVALMFGCASLPGIDPAAHALPLSYLYYNHLAPEQLRPHALPSRYVDMRLMPREAIDLKAALLALPPLIKGYLRLGGFVGDGAVVDTQFNTTDVCVIVKTDWVTDKYFKHYTREDAASRPPAGPA</sequence>
<evidence type="ECO:0000256" key="6">
    <source>
        <dbReference type="ARBA" id="ARBA00038095"/>
    </source>
</evidence>
<comment type="similarity">
    <text evidence="6">Belongs to the acetyltransferase family. OlsB subfamily.</text>
</comment>
<keyword evidence="13" id="KW-1185">Reference proteome</keyword>
<dbReference type="GO" id="GO:0043810">
    <property type="term" value="F:ornithine-acyl [acyl carrier protein] N-acyltransferase activity"/>
    <property type="evidence" value="ECO:0007669"/>
    <property type="project" value="UniProtKB-EC"/>
</dbReference>
<evidence type="ECO:0000256" key="2">
    <source>
        <dbReference type="ARBA" id="ARBA00022516"/>
    </source>
</evidence>
<dbReference type="KEGG" id="htq:FRZ44_53560"/>
<evidence type="ECO:0000256" key="3">
    <source>
        <dbReference type="ARBA" id="ARBA00022679"/>
    </source>
</evidence>
<dbReference type="PANTHER" id="PTHR37323">
    <property type="entry name" value="GCN5-RELATED N-ACETYLTRANSFERASE"/>
    <property type="match status" value="1"/>
</dbReference>
<dbReference type="AlphaFoldDB" id="A0A5J6MS28"/>
<dbReference type="PANTHER" id="PTHR37323:SF1">
    <property type="entry name" value="L-ORNITHINE N(ALPHA)-ACYLTRANSFERASE"/>
    <property type="match status" value="1"/>
</dbReference>
<protein>
    <recommendedName>
        <fullName evidence="8">L-ornithine N(alpha)-acyltransferase</fullName>
        <ecNumber evidence="7">2.3.2.30</ecNumber>
    </recommendedName>
</protein>
<evidence type="ECO:0000313" key="13">
    <source>
        <dbReference type="Proteomes" id="UP000326202"/>
    </source>
</evidence>
<keyword evidence="2" id="KW-0444">Lipid biosynthesis</keyword>
<dbReference type="Gene3D" id="3.40.630.30">
    <property type="match status" value="1"/>
</dbReference>
<evidence type="ECO:0000256" key="5">
    <source>
        <dbReference type="ARBA" id="ARBA00023315"/>
    </source>
</evidence>
<dbReference type="Pfam" id="PF13444">
    <property type="entry name" value="Acetyltransf_5"/>
    <property type="match status" value="1"/>
</dbReference>
<dbReference type="InterPro" id="IPR052351">
    <property type="entry name" value="Ornithine_N-alpha-AT"/>
</dbReference>
<evidence type="ECO:0000256" key="11">
    <source>
        <dbReference type="SAM" id="MobiDB-lite"/>
    </source>
</evidence>
<dbReference type="GO" id="GO:0006629">
    <property type="term" value="P:lipid metabolic process"/>
    <property type="evidence" value="ECO:0007669"/>
    <property type="project" value="UniProtKB-KW"/>
</dbReference>
<dbReference type="Proteomes" id="UP000326202">
    <property type="component" value="Chromosome"/>
</dbReference>
<evidence type="ECO:0000256" key="9">
    <source>
        <dbReference type="ARBA" id="ARBA00045724"/>
    </source>
</evidence>
<accession>A0A5J6MS28</accession>